<dbReference type="EMBL" id="WIXE01013443">
    <property type="protein sequence ID" value="KAK5975115.1"/>
    <property type="molecule type" value="Genomic_DNA"/>
</dbReference>
<name>A0AAN8FRL9_TRICO</name>
<organism evidence="2 3">
    <name type="scientific">Trichostrongylus colubriformis</name>
    <name type="common">Black scour worm</name>
    <dbReference type="NCBI Taxonomy" id="6319"/>
    <lineage>
        <taxon>Eukaryota</taxon>
        <taxon>Metazoa</taxon>
        <taxon>Ecdysozoa</taxon>
        <taxon>Nematoda</taxon>
        <taxon>Chromadorea</taxon>
        <taxon>Rhabditida</taxon>
        <taxon>Rhabditina</taxon>
        <taxon>Rhabditomorpha</taxon>
        <taxon>Strongyloidea</taxon>
        <taxon>Trichostrongylidae</taxon>
        <taxon>Trichostrongylus</taxon>
    </lineage>
</organism>
<feature type="compositionally biased region" description="Basic and acidic residues" evidence="1">
    <location>
        <begin position="65"/>
        <end position="75"/>
    </location>
</feature>
<evidence type="ECO:0000313" key="3">
    <source>
        <dbReference type="Proteomes" id="UP001331761"/>
    </source>
</evidence>
<feature type="region of interest" description="Disordered" evidence="1">
    <location>
        <begin position="65"/>
        <end position="102"/>
    </location>
</feature>
<dbReference type="AlphaFoldDB" id="A0AAN8FRL9"/>
<protein>
    <submittedName>
        <fullName evidence="2">Uncharacterized protein</fullName>
    </submittedName>
</protein>
<proteinExistence type="predicted"/>
<comment type="caution">
    <text evidence="2">The sequence shown here is derived from an EMBL/GenBank/DDBJ whole genome shotgun (WGS) entry which is preliminary data.</text>
</comment>
<sequence length="102" mass="11627">FPIYVCIYLFFKKFKSSELAIRLGLCYDDWNGTPIRDLLTSNEHKSWSVGNLKWGSLKLEEILKSEESNSTDTRKISTVPCPTRKRESNATGSSFSKLAKMS</sequence>
<gene>
    <name evidence="2" type="ORF">GCK32_011282</name>
</gene>
<accession>A0AAN8FRL9</accession>
<evidence type="ECO:0000256" key="1">
    <source>
        <dbReference type="SAM" id="MobiDB-lite"/>
    </source>
</evidence>
<evidence type="ECO:0000313" key="2">
    <source>
        <dbReference type="EMBL" id="KAK5975115.1"/>
    </source>
</evidence>
<reference evidence="2 3" key="1">
    <citation type="submission" date="2019-10" db="EMBL/GenBank/DDBJ databases">
        <title>Assembly and Annotation for the nematode Trichostrongylus colubriformis.</title>
        <authorList>
            <person name="Martin J."/>
        </authorList>
    </citation>
    <scope>NUCLEOTIDE SEQUENCE [LARGE SCALE GENOMIC DNA]</scope>
    <source>
        <strain evidence="2">G859</strain>
        <tissue evidence="2">Whole worm</tissue>
    </source>
</reference>
<keyword evidence="3" id="KW-1185">Reference proteome</keyword>
<dbReference type="Proteomes" id="UP001331761">
    <property type="component" value="Unassembled WGS sequence"/>
</dbReference>
<feature type="non-terminal residue" evidence="2">
    <location>
        <position position="1"/>
    </location>
</feature>